<dbReference type="Pfam" id="PF01022">
    <property type="entry name" value="HTH_5"/>
    <property type="match status" value="1"/>
</dbReference>
<evidence type="ECO:0000256" key="3">
    <source>
        <dbReference type="ARBA" id="ARBA00023163"/>
    </source>
</evidence>
<dbReference type="GO" id="GO:0003677">
    <property type="term" value="F:DNA binding"/>
    <property type="evidence" value="ECO:0007669"/>
    <property type="project" value="UniProtKB-KW"/>
</dbReference>
<sequence length="106" mass="12041">MYICVMNIKQLEVFKALSNKTRLEILQWLKDPEVSFPAQVHAGFEVGVCVGEIQKKAGLTQSTVSEYLSILQRAGLVESTRVGQWTYYKRNEAAFEELSKIIQSDI</sequence>
<dbReference type="InterPro" id="IPR011991">
    <property type="entry name" value="ArsR-like_HTH"/>
</dbReference>
<dbReference type="InterPro" id="IPR036388">
    <property type="entry name" value="WH-like_DNA-bd_sf"/>
</dbReference>
<keyword evidence="3" id="KW-0804">Transcription</keyword>
<accession>A0A1W2EKZ2</accession>
<gene>
    <name evidence="5" type="ORF">SAMN04488101_11376</name>
</gene>
<organism evidence="5 6">
    <name type="scientific">Pedobacter nyackensis</name>
    <dbReference type="NCBI Taxonomy" id="475255"/>
    <lineage>
        <taxon>Bacteria</taxon>
        <taxon>Pseudomonadati</taxon>
        <taxon>Bacteroidota</taxon>
        <taxon>Sphingobacteriia</taxon>
        <taxon>Sphingobacteriales</taxon>
        <taxon>Sphingobacteriaceae</taxon>
        <taxon>Pedobacter</taxon>
    </lineage>
</organism>
<keyword evidence="2" id="KW-0238">DNA-binding</keyword>
<dbReference type="PROSITE" id="PS50987">
    <property type="entry name" value="HTH_ARSR_2"/>
    <property type="match status" value="1"/>
</dbReference>
<evidence type="ECO:0000313" key="6">
    <source>
        <dbReference type="Proteomes" id="UP000192678"/>
    </source>
</evidence>
<dbReference type="GO" id="GO:0003700">
    <property type="term" value="F:DNA-binding transcription factor activity"/>
    <property type="evidence" value="ECO:0007669"/>
    <property type="project" value="InterPro"/>
</dbReference>
<dbReference type="PANTHER" id="PTHR33154:SF33">
    <property type="entry name" value="TRANSCRIPTIONAL REPRESSOR SDPR"/>
    <property type="match status" value="1"/>
</dbReference>
<evidence type="ECO:0000259" key="4">
    <source>
        <dbReference type="PROSITE" id="PS50987"/>
    </source>
</evidence>
<dbReference type="SMART" id="SM00418">
    <property type="entry name" value="HTH_ARSR"/>
    <property type="match status" value="1"/>
</dbReference>
<proteinExistence type="predicted"/>
<dbReference type="InterPro" id="IPR001845">
    <property type="entry name" value="HTH_ArsR_DNA-bd_dom"/>
</dbReference>
<dbReference type="AlphaFoldDB" id="A0A1W2EKZ2"/>
<dbReference type="EMBL" id="FWYB01000013">
    <property type="protein sequence ID" value="SMD10315.1"/>
    <property type="molecule type" value="Genomic_DNA"/>
</dbReference>
<reference evidence="5 6" key="1">
    <citation type="submission" date="2017-04" db="EMBL/GenBank/DDBJ databases">
        <authorList>
            <person name="Afonso C.L."/>
            <person name="Miller P.J."/>
            <person name="Scott M.A."/>
            <person name="Spackman E."/>
            <person name="Goraichik I."/>
            <person name="Dimitrov K.M."/>
            <person name="Suarez D.L."/>
            <person name="Swayne D.E."/>
        </authorList>
    </citation>
    <scope>NUCLEOTIDE SEQUENCE [LARGE SCALE GENOMIC DNA]</scope>
    <source>
        <strain evidence="5 6">DSM 19625</strain>
    </source>
</reference>
<dbReference type="InterPro" id="IPR051081">
    <property type="entry name" value="HTH_MetalResp_TranReg"/>
</dbReference>
<feature type="domain" description="HTH arsR-type" evidence="4">
    <location>
        <begin position="2"/>
        <end position="106"/>
    </location>
</feature>
<keyword evidence="6" id="KW-1185">Reference proteome</keyword>
<dbReference type="InterPro" id="IPR036390">
    <property type="entry name" value="WH_DNA-bd_sf"/>
</dbReference>
<dbReference type="PANTHER" id="PTHR33154">
    <property type="entry name" value="TRANSCRIPTIONAL REGULATOR, ARSR FAMILY"/>
    <property type="match status" value="1"/>
</dbReference>
<dbReference type="Gene3D" id="1.10.10.10">
    <property type="entry name" value="Winged helix-like DNA-binding domain superfamily/Winged helix DNA-binding domain"/>
    <property type="match status" value="1"/>
</dbReference>
<dbReference type="SUPFAM" id="SSF46785">
    <property type="entry name" value="Winged helix' DNA-binding domain"/>
    <property type="match status" value="1"/>
</dbReference>
<dbReference type="STRING" id="475255.SAMN04488101_11376"/>
<keyword evidence="1" id="KW-0805">Transcription regulation</keyword>
<protein>
    <submittedName>
        <fullName evidence="5">Transcriptional regulator, ArsR family</fullName>
    </submittedName>
</protein>
<dbReference type="Proteomes" id="UP000192678">
    <property type="component" value="Unassembled WGS sequence"/>
</dbReference>
<name>A0A1W2EKZ2_9SPHI</name>
<dbReference type="CDD" id="cd00090">
    <property type="entry name" value="HTH_ARSR"/>
    <property type="match status" value="1"/>
</dbReference>
<evidence type="ECO:0000256" key="2">
    <source>
        <dbReference type="ARBA" id="ARBA00023125"/>
    </source>
</evidence>
<evidence type="ECO:0000256" key="1">
    <source>
        <dbReference type="ARBA" id="ARBA00023015"/>
    </source>
</evidence>
<evidence type="ECO:0000313" key="5">
    <source>
        <dbReference type="EMBL" id="SMD10315.1"/>
    </source>
</evidence>